<feature type="region of interest" description="Disordered" evidence="1">
    <location>
        <begin position="43"/>
        <end position="76"/>
    </location>
</feature>
<dbReference type="AlphaFoldDB" id="A0AAD5MIG1"/>
<sequence length="76" mass="8411">MDGLAESEVLSDESHQKEESMIRVDAHCCSLTGLHFGLARVEPSSMEHRSNEEPHSGAYLQRGQTTANERLASSRL</sequence>
<gene>
    <name evidence="2" type="ORF">KIN20_005367</name>
</gene>
<evidence type="ECO:0000313" key="3">
    <source>
        <dbReference type="Proteomes" id="UP001196413"/>
    </source>
</evidence>
<dbReference type="Proteomes" id="UP001196413">
    <property type="component" value="Unassembled WGS sequence"/>
</dbReference>
<protein>
    <submittedName>
        <fullName evidence="2">Uncharacterized protein</fullName>
    </submittedName>
</protein>
<organism evidence="2 3">
    <name type="scientific">Parelaphostrongylus tenuis</name>
    <name type="common">Meningeal worm</name>
    <dbReference type="NCBI Taxonomy" id="148309"/>
    <lineage>
        <taxon>Eukaryota</taxon>
        <taxon>Metazoa</taxon>
        <taxon>Ecdysozoa</taxon>
        <taxon>Nematoda</taxon>
        <taxon>Chromadorea</taxon>
        <taxon>Rhabditida</taxon>
        <taxon>Rhabditina</taxon>
        <taxon>Rhabditomorpha</taxon>
        <taxon>Strongyloidea</taxon>
        <taxon>Metastrongylidae</taxon>
        <taxon>Parelaphostrongylus</taxon>
    </lineage>
</organism>
<keyword evidence="3" id="KW-1185">Reference proteome</keyword>
<feature type="region of interest" description="Disordered" evidence="1">
    <location>
        <begin position="1"/>
        <end position="20"/>
    </location>
</feature>
<evidence type="ECO:0000256" key="1">
    <source>
        <dbReference type="SAM" id="MobiDB-lite"/>
    </source>
</evidence>
<proteinExistence type="predicted"/>
<reference evidence="2" key="1">
    <citation type="submission" date="2021-06" db="EMBL/GenBank/DDBJ databases">
        <title>Parelaphostrongylus tenuis whole genome reference sequence.</title>
        <authorList>
            <person name="Garwood T.J."/>
            <person name="Larsen P.A."/>
            <person name="Fountain-Jones N.M."/>
            <person name="Garbe J.R."/>
            <person name="Macchietto M.G."/>
            <person name="Kania S.A."/>
            <person name="Gerhold R.W."/>
            <person name="Richards J.E."/>
            <person name="Wolf T.M."/>
        </authorList>
    </citation>
    <scope>NUCLEOTIDE SEQUENCE</scope>
    <source>
        <strain evidence="2">MNPRO001-30</strain>
        <tissue evidence="2">Meninges</tissue>
    </source>
</reference>
<comment type="caution">
    <text evidence="2">The sequence shown here is derived from an EMBL/GenBank/DDBJ whole genome shotgun (WGS) entry which is preliminary data.</text>
</comment>
<name>A0AAD5MIG1_PARTN</name>
<feature type="compositionally biased region" description="Basic and acidic residues" evidence="1">
    <location>
        <begin position="45"/>
        <end position="55"/>
    </location>
</feature>
<evidence type="ECO:0000313" key="2">
    <source>
        <dbReference type="EMBL" id="KAJ1349731.1"/>
    </source>
</evidence>
<accession>A0AAD5MIG1</accession>
<dbReference type="EMBL" id="JAHQIW010000727">
    <property type="protein sequence ID" value="KAJ1349731.1"/>
    <property type="molecule type" value="Genomic_DNA"/>
</dbReference>